<dbReference type="EMBL" id="JTDE01007063">
    <property type="protein sequence ID" value="KAF7241263.1"/>
    <property type="molecule type" value="Genomic_DNA"/>
</dbReference>
<name>A0A8S9YFA6_9TREM</name>
<evidence type="ECO:0000313" key="3">
    <source>
        <dbReference type="Proteomes" id="UP000822476"/>
    </source>
</evidence>
<feature type="compositionally biased region" description="Low complexity" evidence="1">
    <location>
        <begin position="13"/>
        <end position="35"/>
    </location>
</feature>
<accession>A0A8S9YFA6</accession>
<dbReference type="Proteomes" id="UP000822476">
    <property type="component" value="Unassembled WGS sequence"/>
</dbReference>
<feature type="region of interest" description="Disordered" evidence="1">
    <location>
        <begin position="1"/>
        <end position="47"/>
    </location>
</feature>
<comment type="caution">
    <text evidence="2">The sequence shown here is derived from an EMBL/GenBank/DDBJ whole genome shotgun (WGS) entry which is preliminary data.</text>
</comment>
<protein>
    <submittedName>
        <fullName evidence="2">Uncharacterized protein</fullName>
    </submittedName>
</protein>
<sequence>MTSTQMSTGAEGNNTNISSTATTAQTSNETTSNSSDGEFYTNSDTLV</sequence>
<gene>
    <name evidence="2" type="ORF">EG68_11563</name>
</gene>
<reference evidence="2" key="1">
    <citation type="submission" date="2019-07" db="EMBL/GenBank/DDBJ databases">
        <title>Annotation for the trematode Paragonimus miyazaki's.</title>
        <authorList>
            <person name="Choi Y.-J."/>
        </authorList>
    </citation>
    <scope>NUCLEOTIDE SEQUENCE</scope>
    <source>
        <strain evidence="2">Japan</strain>
    </source>
</reference>
<evidence type="ECO:0000313" key="2">
    <source>
        <dbReference type="EMBL" id="KAF7241263.1"/>
    </source>
</evidence>
<organism evidence="2 3">
    <name type="scientific">Paragonimus skrjabini miyazakii</name>
    <dbReference type="NCBI Taxonomy" id="59628"/>
    <lineage>
        <taxon>Eukaryota</taxon>
        <taxon>Metazoa</taxon>
        <taxon>Spiralia</taxon>
        <taxon>Lophotrochozoa</taxon>
        <taxon>Platyhelminthes</taxon>
        <taxon>Trematoda</taxon>
        <taxon>Digenea</taxon>
        <taxon>Plagiorchiida</taxon>
        <taxon>Troglotremata</taxon>
        <taxon>Troglotrematidae</taxon>
        <taxon>Paragonimus</taxon>
    </lineage>
</organism>
<evidence type="ECO:0000256" key="1">
    <source>
        <dbReference type="SAM" id="MobiDB-lite"/>
    </source>
</evidence>
<proteinExistence type="predicted"/>
<dbReference type="AlphaFoldDB" id="A0A8S9YFA6"/>
<keyword evidence="3" id="KW-1185">Reference proteome</keyword>
<feature type="compositionally biased region" description="Polar residues" evidence="1">
    <location>
        <begin position="1"/>
        <end position="12"/>
    </location>
</feature>